<accession>A0AAD4EAE8</accession>
<dbReference type="AlphaFoldDB" id="A0AAD4EAE8"/>
<reference evidence="1" key="1">
    <citation type="journal article" date="2020" name="New Phytol.">
        <title>Comparative genomics reveals dynamic genome evolution in host specialist ectomycorrhizal fungi.</title>
        <authorList>
            <person name="Lofgren L.A."/>
            <person name="Nguyen N.H."/>
            <person name="Vilgalys R."/>
            <person name="Ruytinx J."/>
            <person name="Liao H.L."/>
            <person name="Branco S."/>
            <person name="Kuo A."/>
            <person name="LaButti K."/>
            <person name="Lipzen A."/>
            <person name="Andreopoulos W."/>
            <person name="Pangilinan J."/>
            <person name="Riley R."/>
            <person name="Hundley H."/>
            <person name="Na H."/>
            <person name="Barry K."/>
            <person name="Grigoriev I.V."/>
            <person name="Stajich J.E."/>
            <person name="Kennedy P.G."/>
        </authorList>
    </citation>
    <scope>NUCLEOTIDE SEQUENCE</scope>
    <source>
        <strain evidence="1">FC203</strain>
    </source>
</reference>
<dbReference type="EMBL" id="JABBWK010000017">
    <property type="protein sequence ID" value="KAG1902311.1"/>
    <property type="molecule type" value="Genomic_DNA"/>
</dbReference>
<evidence type="ECO:0000313" key="2">
    <source>
        <dbReference type="Proteomes" id="UP001195769"/>
    </source>
</evidence>
<feature type="non-terminal residue" evidence="1">
    <location>
        <position position="1"/>
    </location>
</feature>
<comment type="caution">
    <text evidence="1">The sequence shown here is derived from an EMBL/GenBank/DDBJ whole genome shotgun (WGS) entry which is preliminary data.</text>
</comment>
<keyword evidence="2" id="KW-1185">Reference proteome</keyword>
<sequence length="149" mass="17101">CRSPSYRVLQNLTQLNIEGHTALYWAIVNNRPQALWTFIKFISGASPSVYSDLRIACMIPTTIQCLRSSHLETVSSTQQCPPEKPLIWIIVSDRRSRCFLGCLPDAVQVHPCDEPTNQFDVVFQIRIFQKRLRTYKSLHFEFVAGGVWS</sequence>
<feature type="non-terminal residue" evidence="1">
    <location>
        <position position="149"/>
    </location>
</feature>
<organism evidence="1 2">
    <name type="scientific">Suillus fuscotomentosus</name>
    <dbReference type="NCBI Taxonomy" id="1912939"/>
    <lineage>
        <taxon>Eukaryota</taxon>
        <taxon>Fungi</taxon>
        <taxon>Dikarya</taxon>
        <taxon>Basidiomycota</taxon>
        <taxon>Agaricomycotina</taxon>
        <taxon>Agaricomycetes</taxon>
        <taxon>Agaricomycetidae</taxon>
        <taxon>Boletales</taxon>
        <taxon>Suillineae</taxon>
        <taxon>Suillaceae</taxon>
        <taxon>Suillus</taxon>
    </lineage>
</organism>
<evidence type="ECO:0000313" key="1">
    <source>
        <dbReference type="EMBL" id="KAG1902311.1"/>
    </source>
</evidence>
<gene>
    <name evidence="1" type="ORF">F5891DRAFT_906804</name>
</gene>
<dbReference type="Proteomes" id="UP001195769">
    <property type="component" value="Unassembled WGS sequence"/>
</dbReference>
<protein>
    <submittedName>
        <fullName evidence="1">Uncharacterized protein</fullName>
    </submittedName>
</protein>
<proteinExistence type="predicted"/>
<name>A0AAD4EAE8_9AGAM</name>
<dbReference type="GeneID" id="64667855"/>
<dbReference type="RefSeq" id="XP_041227886.1">
    <property type="nucleotide sequence ID" value="XM_041373557.1"/>
</dbReference>